<gene>
    <name evidence="1" type="ORF">SDC9_122334</name>
</gene>
<accession>A0A645CEQ6</accession>
<sequence length="188" mass="20838">MKKLAKKIAALFFAVSLTVLFAMPAFAATFPNSYYSTSSSNKTALRVKVSNTSEFLNVYSSTIGDQTAISTWSEEQNKTKQTTQKFVVYRAGDGIVTIRMYDNLLLAISSSAGNCILRYIPNAALNNIQISRIHPEKYNGPFYAWTFDVSSGGSLTATNSPTPIRGGYMVAWQNFTGSNRQIWNVEPW</sequence>
<dbReference type="SUPFAM" id="SSF50370">
    <property type="entry name" value="Ricin B-like lectins"/>
    <property type="match status" value="1"/>
</dbReference>
<organism evidence="1">
    <name type="scientific">bioreactor metagenome</name>
    <dbReference type="NCBI Taxonomy" id="1076179"/>
    <lineage>
        <taxon>unclassified sequences</taxon>
        <taxon>metagenomes</taxon>
        <taxon>ecological metagenomes</taxon>
    </lineage>
</organism>
<proteinExistence type="predicted"/>
<dbReference type="AlphaFoldDB" id="A0A645CEQ6"/>
<dbReference type="EMBL" id="VSSQ01026565">
    <property type="protein sequence ID" value="MPM75342.1"/>
    <property type="molecule type" value="Genomic_DNA"/>
</dbReference>
<reference evidence="1" key="1">
    <citation type="submission" date="2019-08" db="EMBL/GenBank/DDBJ databases">
        <authorList>
            <person name="Kucharzyk K."/>
            <person name="Murdoch R.W."/>
            <person name="Higgins S."/>
            <person name="Loffler F."/>
        </authorList>
    </citation>
    <scope>NUCLEOTIDE SEQUENCE</scope>
</reference>
<comment type="caution">
    <text evidence="1">The sequence shown here is derived from an EMBL/GenBank/DDBJ whole genome shotgun (WGS) entry which is preliminary data.</text>
</comment>
<dbReference type="InterPro" id="IPR035992">
    <property type="entry name" value="Ricin_B-like_lectins"/>
</dbReference>
<name>A0A645CEQ6_9ZZZZ</name>
<evidence type="ECO:0000313" key="1">
    <source>
        <dbReference type="EMBL" id="MPM75342.1"/>
    </source>
</evidence>
<protein>
    <submittedName>
        <fullName evidence="1">Uncharacterized protein</fullName>
    </submittedName>
</protein>